<evidence type="ECO:0000313" key="3">
    <source>
        <dbReference type="Proteomes" id="UP000029121"/>
    </source>
</evidence>
<dbReference type="InterPro" id="IPR055411">
    <property type="entry name" value="LRR_FXL15/At3g58940/PEG3-like"/>
</dbReference>
<dbReference type="PROSITE" id="PS50181">
    <property type="entry name" value="FBOX"/>
    <property type="match status" value="1"/>
</dbReference>
<dbReference type="SUPFAM" id="SSF52047">
    <property type="entry name" value="RNI-like"/>
    <property type="match status" value="1"/>
</dbReference>
<dbReference type="PANTHER" id="PTHR31900:SF33">
    <property type="entry name" value="PROTEIN WITH RNI-LIKE_FBD-LIKE DOMAIN"/>
    <property type="match status" value="1"/>
</dbReference>
<proteinExistence type="predicted"/>
<dbReference type="Gene3D" id="1.20.1280.50">
    <property type="match status" value="1"/>
</dbReference>
<accession>R0F5B2</accession>
<dbReference type="CDD" id="cd22160">
    <property type="entry name" value="F-box_AtFBL13-like"/>
    <property type="match status" value="1"/>
</dbReference>
<evidence type="ECO:0000259" key="1">
    <source>
        <dbReference type="PROSITE" id="PS50181"/>
    </source>
</evidence>
<dbReference type="SUPFAM" id="SSF81383">
    <property type="entry name" value="F-box domain"/>
    <property type="match status" value="1"/>
</dbReference>
<protein>
    <recommendedName>
        <fullName evidence="1">F-box domain-containing protein</fullName>
    </recommendedName>
</protein>
<organism evidence="2 3">
    <name type="scientific">Capsella rubella</name>
    <dbReference type="NCBI Taxonomy" id="81985"/>
    <lineage>
        <taxon>Eukaryota</taxon>
        <taxon>Viridiplantae</taxon>
        <taxon>Streptophyta</taxon>
        <taxon>Embryophyta</taxon>
        <taxon>Tracheophyta</taxon>
        <taxon>Spermatophyta</taxon>
        <taxon>Magnoliopsida</taxon>
        <taxon>eudicotyledons</taxon>
        <taxon>Gunneridae</taxon>
        <taxon>Pentapetalae</taxon>
        <taxon>rosids</taxon>
        <taxon>malvids</taxon>
        <taxon>Brassicales</taxon>
        <taxon>Brassicaceae</taxon>
        <taxon>Camelineae</taxon>
        <taxon>Capsella</taxon>
    </lineage>
</organism>
<dbReference type="Gene3D" id="3.80.10.10">
    <property type="entry name" value="Ribonuclease Inhibitor"/>
    <property type="match status" value="1"/>
</dbReference>
<name>R0F5B2_9BRAS</name>
<dbReference type="Pfam" id="PF24758">
    <property type="entry name" value="LRR_At5g56370"/>
    <property type="match status" value="1"/>
</dbReference>
<dbReference type="SMART" id="SM00256">
    <property type="entry name" value="FBOX"/>
    <property type="match status" value="1"/>
</dbReference>
<dbReference type="AlphaFoldDB" id="R0F5B2"/>
<evidence type="ECO:0000313" key="2">
    <source>
        <dbReference type="EMBL" id="EOA16957.1"/>
    </source>
</evidence>
<dbReference type="Pfam" id="PF00646">
    <property type="entry name" value="F-box"/>
    <property type="match status" value="1"/>
</dbReference>
<dbReference type="PANTHER" id="PTHR31900">
    <property type="entry name" value="F-BOX/RNI SUPERFAMILY PROTEIN-RELATED"/>
    <property type="match status" value="1"/>
</dbReference>
<feature type="domain" description="F-box" evidence="1">
    <location>
        <begin position="23"/>
        <end position="59"/>
    </location>
</feature>
<gene>
    <name evidence="2" type="ORF">CARUB_v10005185mg</name>
</gene>
<dbReference type="InterPro" id="IPR001810">
    <property type="entry name" value="F-box_dom"/>
</dbReference>
<dbReference type="InterPro" id="IPR053781">
    <property type="entry name" value="F-box_AtFBL13-like"/>
</dbReference>
<dbReference type="InterPro" id="IPR032675">
    <property type="entry name" value="LRR_dom_sf"/>
</dbReference>
<dbReference type="STRING" id="81985.R0F5B2"/>
<keyword evidence="3" id="KW-1185">Reference proteome</keyword>
<dbReference type="InterPro" id="IPR050232">
    <property type="entry name" value="FBL13/AtMIF1-like"/>
</dbReference>
<dbReference type="EMBL" id="KB870811">
    <property type="protein sequence ID" value="EOA16957.1"/>
    <property type="molecule type" value="Genomic_DNA"/>
</dbReference>
<reference evidence="3" key="1">
    <citation type="journal article" date="2013" name="Nat. Genet.">
        <title>The Capsella rubella genome and the genomic consequences of rapid mating system evolution.</title>
        <authorList>
            <person name="Slotte T."/>
            <person name="Hazzouri K.M."/>
            <person name="Agren J.A."/>
            <person name="Koenig D."/>
            <person name="Maumus F."/>
            <person name="Guo Y.L."/>
            <person name="Steige K."/>
            <person name="Platts A.E."/>
            <person name="Escobar J.S."/>
            <person name="Newman L.K."/>
            <person name="Wang W."/>
            <person name="Mandakova T."/>
            <person name="Vello E."/>
            <person name="Smith L.M."/>
            <person name="Henz S.R."/>
            <person name="Steffen J."/>
            <person name="Takuno S."/>
            <person name="Brandvain Y."/>
            <person name="Coop G."/>
            <person name="Andolfatto P."/>
            <person name="Hu T.T."/>
            <person name="Blanchette M."/>
            <person name="Clark R.M."/>
            <person name="Quesneville H."/>
            <person name="Nordborg M."/>
            <person name="Gaut B.S."/>
            <person name="Lysak M.A."/>
            <person name="Jenkins J."/>
            <person name="Grimwood J."/>
            <person name="Chapman J."/>
            <person name="Prochnik S."/>
            <person name="Shu S."/>
            <person name="Rokhsar D."/>
            <person name="Schmutz J."/>
            <person name="Weigel D."/>
            <person name="Wright S.I."/>
        </authorList>
    </citation>
    <scope>NUCLEOTIDE SEQUENCE [LARGE SCALE GENOMIC DNA]</scope>
    <source>
        <strain evidence="3">cv. Monte Gargano</strain>
    </source>
</reference>
<dbReference type="InterPro" id="IPR036047">
    <property type="entry name" value="F-box-like_dom_sf"/>
</dbReference>
<dbReference type="Proteomes" id="UP000029121">
    <property type="component" value="Unassembled WGS sequence"/>
</dbReference>
<sequence>MDEEDGERRVRAKPSGDGAVVEVDKLRNLPDSLLHQILLKLPTKDVVKCSVLSHRWRNLWRYVPGLDLQCGDFMVSDCDDFSDFMTLLGFVYRFLGFNSESCLREFKLTVDSYKAVELGTDHFTHWINTVVKRKVQHLNILDKNWEMNRVVIRIPGTVYSCESLVSLTLRYICLPNPPELVSLPSLKVIVLDGVEFDNDLALEMLILGCPVLESLSLNTINMNGNLEYLQVCSQSLLSFTYVEMMGYMNIIIDAPRLEYLRLSDKGMESFIIENHGSLVKADIDTEFDLSFDNESDPYNLPKRHMIRNFLVGISCVKDMSISSSTLEVIYVDFTIWMLDFIL</sequence>